<organism evidence="2 3">
    <name type="scientific">Biomphalaria pfeifferi</name>
    <name type="common">Bloodfluke planorb</name>
    <name type="synonym">Freshwater snail</name>
    <dbReference type="NCBI Taxonomy" id="112525"/>
    <lineage>
        <taxon>Eukaryota</taxon>
        <taxon>Metazoa</taxon>
        <taxon>Spiralia</taxon>
        <taxon>Lophotrochozoa</taxon>
        <taxon>Mollusca</taxon>
        <taxon>Gastropoda</taxon>
        <taxon>Heterobranchia</taxon>
        <taxon>Euthyneura</taxon>
        <taxon>Panpulmonata</taxon>
        <taxon>Hygrophila</taxon>
        <taxon>Lymnaeoidea</taxon>
        <taxon>Planorbidae</taxon>
        <taxon>Biomphalaria</taxon>
    </lineage>
</organism>
<keyword evidence="1" id="KW-0732">Signal</keyword>
<evidence type="ECO:0000313" key="3">
    <source>
        <dbReference type="Proteomes" id="UP001233172"/>
    </source>
</evidence>
<name>A0AAD8FK10_BIOPF</name>
<evidence type="ECO:0000313" key="2">
    <source>
        <dbReference type="EMBL" id="KAK0066768.1"/>
    </source>
</evidence>
<sequence length="71" mass="8208">MLLSFLLALIPTFKSVDCLPTENSTNFEYDSKANERVLDKRDNQVYVDQYGEDNYASGDGAYIDDEIYERK</sequence>
<feature type="chain" id="PRO_5042015973" evidence="1">
    <location>
        <begin position="19"/>
        <end position="71"/>
    </location>
</feature>
<feature type="signal peptide" evidence="1">
    <location>
        <begin position="1"/>
        <end position="18"/>
    </location>
</feature>
<gene>
    <name evidence="2" type="ORF">Bpfe_003503</name>
</gene>
<protein>
    <submittedName>
        <fullName evidence="2">Uncharacterized protein</fullName>
    </submittedName>
</protein>
<reference evidence="2" key="2">
    <citation type="submission" date="2023-04" db="EMBL/GenBank/DDBJ databases">
        <authorList>
            <person name="Bu L."/>
            <person name="Lu L."/>
            <person name="Laidemitt M.R."/>
            <person name="Zhang S.M."/>
            <person name="Mutuku M."/>
            <person name="Mkoji G."/>
            <person name="Steinauer M."/>
            <person name="Loker E.S."/>
        </authorList>
    </citation>
    <scope>NUCLEOTIDE SEQUENCE</scope>
    <source>
        <strain evidence="2">KasaAsao</strain>
        <tissue evidence="2">Whole Snail</tissue>
    </source>
</reference>
<comment type="caution">
    <text evidence="2">The sequence shown here is derived from an EMBL/GenBank/DDBJ whole genome shotgun (WGS) entry which is preliminary data.</text>
</comment>
<reference evidence="2" key="1">
    <citation type="journal article" date="2023" name="PLoS Negl. Trop. Dis.">
        <title>A genome sequence for Biomphalaria pfeifferi, the major vector snail for the human-infecting parasite Schistosoma mansoni.</title>
        <authorList>
            <person name="Bu L."/>
            <person name="Lu L."/>
            <person name="Laidemitt M.R."/>
            <person name="Zhang S.M."/>
            <person name="Mutuku M."/>
            <person name="Mkoji G."/>
            <person name="Steinauer M."/>
            <person name="Loker E.S."/>
        </authorList>
    </citation>
    <scope>NUCLEOTIDE SEQUENCE</scope>
    <source>
        <strain evidence="2">KasaAsao</strain>
    </source>
</reference>
<dbReference type="Proteomes" id="UP001233172">
    <property type="component" value="Unassembled WGS sequence"/>
</dbReference>
<accession>A0AAD8FK10</accession>
<keyword evidence="3" id="KW-1185">Reference proteome</keyword>
<dbReference type="EMBL" id="JASAOG010000009">
    <property type="protein sequence ID" value="KAK0066768.1"/>
    <property type="molecule type" value="Genomic_DNA"/>
</dbReference>
<evidence type="ECO:0000256" key="1">
    <source>
        <dbReference type="SAM" id="SignalP"/>
    </source>
</evidence>
<dbReference type="AlphaFoldDB" id="A0AAD8FK10"/>
<proteinExistence type="predicted"/>